<name>A0A3A6PXR4_9EURY</name>
<dbReference type="InterPro" id="IPR020084">
    <property type="entry name" value="NUDIX_hydrolase_CS"/>
</dbReference>
<keyword evidence="1 3" id="KW-0378">Hydrolase</keyword>
<gene>
    <name evidence="3" type="ORF">DM826_03440</name>
</gene>
<organism evidence="3 4">
    <name type="scientific">Halonotius aquaticus</name>
    <dbReference type="NCBI Taxonomy" id="2216978"/>
    <lineage>
        <taxon>Archaea</taxon>
        <taxon>Methanobacteriati</taxon>
        <taxon>Methanobacteriota</taxon>
        <taxon>Stenosarchaea group</taxon>
        <taxon>Halobacteria</taxon>
        <taxon>Halobacteriales</taxon>
        <taxon>Haloferacaceae</taxon>
        <taxon>Halonotius</taxon>
    </lineage>
</organism>
<dbReference type="EMBL" id="QKNY01000005">
    <property type="protein sequence ID" value="RJX44142.1"/>
    <property type="molecule type" value="Genomic_DNA"/>
</dbReference>
<dbReference type="Pfam" id="PF00293">
    <property type="entry name" value="NUDIX"/>
    <property type="match status" value="1"/>
</dbReference>
<dbReference type="InterPro" id="IPR015797">
    <property type="entry name" value="NUDIX_hydrolase-like_dom_sf"/>
</dbReference>
<evidence type="ECO:0000313" key="4">
    <source>
        <dbReference type="Proteomes" id="UP000276588"/>
    </source>
</evidence>
<evidence type="ECO:0000259" key="2">
    <source>
        <dbReference type="PROSITE" id="PS51462"/>
    </source>
</evidence>
<evidence type="ECO:0000256" key="1">
    <source>
        <dbReference type="ARBA" id="ARBA00022801"/>
    </source>
</evidence>
<dbReference type="SUPFAM" id="SSF55811">
    <property type="entry name" value="Nudix"/>
    <property type="match status" value="1"/>
</dbReference>
<comment type="caution">
    <text evidence="3">The sequence shown here is derived from an EMBL/GenBank/DDBJ whole genome shotgun (WGS) entry which is preliminary data.</text>
</comment>
<dbReference type="AlphaFoldDB" id="A0A3A6PXR4"/>
<dbReference type="PROSITE" id="PS51462">
    <property type="entry name" value="NUDIX"/>
    <property type="match status" value="1"/>
</dbReference>
<evidence type="ECO:0000313" key="3">
    <source>
        <dbReference type="EMBL" id="RJX44142.1"/>
    </source>
</evidence>
<dbReference type="OrthoDB" id="25379at2157"/>
<dbReference type="RefSeq" id="WP_120101497.1">
    <property type="nucleotide sequence ID" value="NZ_QKNY01000005.1"/>
</dbReference>
<dbReference type="PANTHER" id="PTHR43736:SF1">
    <property type="entry name" value="DIHYDRONEOPTERIN TRIPHOSPHATE DIPHOSPHATASE"/>
    <property type="match status" value="1"/>
</dbReference>
<accession>A0A3A6PXR4</accession>
<keyword evidence="4" id="KW-1185">Reference proteome</keyword>
<dbReference type="Gene3D" id="3.90.79.10">
    <property type="entry name" value="Nucleoside Triphosphate Pyrophosphohydrolase"/>
    <property type="match status" value="1"/>
</dbReference>
<feature type="domain" description="Nudix hydrolase" evidence="2">
    <location>
        <begin position="5"/>
        <end position="130"/>
    </location>
</feature>
<dbReference type="InterPro" id="IPR000086">
    <property type="entry name" value="NUDIX_hydrolase_dom"/>
</dbReference>
<dbReference type="PANTHER" id="PTHR43736">
    <property type="entry name" value="ADP-RIBOSE PYROPHOSPHATASE"/>
    <property type="match status" value="1"/>
</dbReference>
<sequence>MTDQPLIAEVSQKALIRSPADELLVMQVDADTWELPGGRMGATEAPIVGLKREVTEETGLSVTVGEPIHTAAWRNDVGRGRFSVVYYCEAETTDVELSDEHCDYEWVSPSTARDAFLTVSIHQTAIDRLLAAEESPIGQTAATDD</sequence>
<protein>
    <submittedName>
        <fullName evidence="3">NUDIX hydrolase</fullName>
    </submittedName>
</protein>
<dbReference type="PROSITE" id="PS00893">
    <property type="entry name" value="NUDIX_BOX"/>
    <property type="match status" value="1"/>
</dbReference>
<proteinExistence type="predicted"/>
<dbReference type="Proteomes" id="UP000276588">
    <property type="component" value="Unassembled WGS sequence"/>
</dbReference>
<dbReference type="CDD" id="cd04699">
    <property type="entry name" value="NUDIX_MutT_Nudt1"/>
    <property type="match status" value="1"/>
</dbReference>
<dbReference type="GO" id="GO:0016787">
    <property type="term" value="F:hydrolase activity"/>
    <property type="evidence" value="ECO:0007669"/>
    <property type="project" value="UniProtKB-KW"/>
</dbReference>
<reference evidence="3 4" key="1">
    <citation type="submission" date="2018-06" db="EMBL/GenBank/DDBJ databases">
        <title>Halonotius sp. F13-13 a new haloarchaeeon isolated from a solar saltern from Isla Cristina, Huelva, Spain.</title>
        <authorList>
            <person name="Duran-Viseras A."/>
            <person name="Sanchez-Porro C."/>
            <person name="Ventosa A."/>
        </authorList>
    </citation>
    <scope>NUCLEOTIDE SEQUENCE [LARGE SCALE GENOMIC DNA]</scope>
    <source>
        <strain evidence="3 4">F13-13</strain>
    </source>
</reference>